<evidence type="ECO:0000313" key="2">
    <source>
        <dbReference type="EMBL" id="KMU75646.1"/>
    </source>
</evidence>
<reference evidence="3" key="1">
    <citation type="journal article" date="2010" name="Genome Res.">
        <title>Population genomic sequencing of Coccidioides fungi reveals recent hybridization and transposon control.</title>
        <authorList>
            <person name="Neafsey D.E."/>
            <person name="Barker B.M."/>
            <person name="Sharpton T.J."/>
            <person name="Stajich J.E."/>
            <person name="Park D.J."/>
            <person name="Whiston E."/>
            <person name="Hung C.-Y."/>
            <person name="McMahan C."/>
            <person name="White J."/>
            <person name="Sykes S."/>
            <person name="Heiman D."/>
            <person name="Young S."/>
            <person name="Zeng Q."/>
            <person name="Abouelleil A."/>
            <person name="Aftuck L."/>
            <person name="Bessette D."/>
            <person name="Brown A."/>
            <person name="FitzGerald M."/>
            <person name="Lui A."/>
            <person name="Macdonald J.P."/>
            <person name="Priest M."/>
            <person name="Orbach M.J."/>
            <person name="Galgiani J.N."/>
            <person name="Kirkland T.N."/>
            <person name="Cole G.T."/>
            <person name="Birren B.W."/>
            <person name="Henn M.R."/>
            <person name="Taylor J.W."/>
            <person name="Rounsley S.D."/>
        </authorList>
    </citation>
    <scope>NUCLEOTIDE SEQUENCE [LARGE SCALE GENOMIC DNA]</scope>
    <source>
        <strain evidence="3">RMSCC 3703</strain>
    </source>
</reference>
<dbReference type="EMBL" id="DS268142">
    <property type="protein sequence ID" value="KMU75646.1"/>
    <property type="molecule type" value="Genomic_DNA"/>
</dbReference>
<gene>
    <name evidence="2" type="ORF">CISG_04820</name>
</gene>
<proteinExistence type="predicted"/>
<protein>
    <submittedName>
        <fullName evidence="2">Uncharacterized protein</fullName>
    </submittedName>
</protein>
<accession>A0A0J8QT68</accession>
<evidence type="ECO:0000256" key="1">
    <source>
        <dbReference type="SAM" id="MobiDB-lite"/>
    </source>
</evidence>
<dbReference type="AlphaFoldDB" id="A0A0J8QT68"/>
<feature type="region of interest" description="Disordered" evidence="1">
    <location>
        <begin position="61"/>
        <end position="84"/>
    </location>
</feature>
<sequence>MGFEASSWVRTHSGQLHIENHQRVDGSTARPARGRYTRAEDLEGRVVNRIRTRATRPNLRDWDVTSLGKKKQSRASTKPRDAAKLPRARLPLRARRGALRATFISVLPDPVLSPFRDTLIHLSLFVPTSSPVFLAHRLIRPLPHPPLSNLV</sequence>
<evidence type="ECO:0000313" key="3">
    <source>
        <dbReference type="Proteomes" id="UP000054559"/>
    </source>
</evidence>
<dbReference type="Proteomes" id="UP000054559">
    <property type="component" value="Unassembled WGS sequence"/>
</dbReference>
<name>A0A0J8QT68_COCIT</name>
<organism evidence="2 3">
    <name type="scientific">Coccidioides immitis RMSCC 3703</name>
    <dbReference type="NCBI Taxonomy" id="454286"/>
    <lineage>
        <taxon>Eukaryota</taxon>
        <taxon>Fungi</taxon>
        <taxon>Dikarya</taxon>
        <taxon>Ascomycota</taxon>
        <taxon>Pezizomycotina</taxon>
        <taxon>Eurotiomycetes</taxon>
        <taxon>Eurotiomycetidae</taxon>
        <taxon>Onygenales</taxon>
        <taxon>Onygenaceae</taxon>
        <taxon>Coccidioides</taxon>
    </lineage>
</organism>